<name>A0A6J5H7R0_9BURK</name>
<proteinExistence type="predicted"/>
<evidence type="ECO:0000256" key="1">
    <source>
        <dbReference type="SAM" id="MobiDB-lite"/>
    </source>
</evidence>
<accession>A0A6J5H7R0</accession>
<reference evidence="2 3" key="1">
    <citation type="submission" date="2020-04" db="EMBL/GenBank/DDBJ databases">
        <authorList>
            <person name="De Canck E."/>
        </authorList>
    </citation>
    <scope>NUCLEOTIDE SEQUENCE [LARGE SCALE GENOMIC DNA]</scope>
    <source>
        <strain evidence="2 3">LMG 28688</strain>
    </source>
</reference>
<dbReference type="AntiFam" id="ANF00152">
    <property type="entry name" value="Shadow ORF (opposite nadB1)"/>
</dbReference>
<keyword evidence="3" id="KW-1185">Reference proteome</keyword>
<dbReference type="Proteomes" id="UP000494119">
    <property type="component" value="Unassembled WGS sequence"/>
</dbReference>
<organism evidence="2 3">
    <name type="scientific">Paraburkholderia caffeinitolerans</name>
    <dbReference type="NCBI Taxonomy" id="1723730"/>
    <lineage>
        <taxon>Bacteria</taxon>
        <taxon>Pseudomonadati</taxon>
        <taxon>Pseudomonadota</taxon>
        <taxon>Betaproteobacteria</taxon>
        <taxon>Burkholderiales</taxon>
        <taxon>Burkholderiaceae</taxon>
        <taxon>Paraburkholderia</taxon>
    </lineage>
</organism>
<gene>
    <name evidence="2" type="ORF">LMG28688_07252</name>
</gene>
<dbReference type="AlphaFoldDB" id="A0A6J5H7R0"/>
<sequence>MLLHRAADLVRDGLRVLARGRVVELRKAREREVGGVCRQRLVLLQFLHVLDDVVAGSAAEHHEVEQRVRAQAVCAVHRDARAFAHGVEAVDDFFVALRRADDLTIDVGRDAAHLVVNRRHDRDRFLDAVHVRELQRDFADRRQTLHDRLCADVREVEQHVILVRANTAAFLDFLVHRTRDEVTRCEVLQRGRIALHEALAVGVAQNAAFAAHAFGNQHARAGHAGRVELPELHVLQRDARTGRHAQAITGVDERVGGCREDPARAARGEQRGLAFEDIDVARFHFERGHAEHVAFGVADQVQRHPFDEERGLRRDVLLVQRVQQRVAGTVSSRTGALDRLLAVVGRVAAERALVNGAVRIAVERHAHVFQFVDGVRRFTAHELDRVLVAEPVGALDRVVEVEVPVVFAHVAERSADAALGSNGVRTRREHLREHADREARARQLQRGAHPRTARADDDHVEFATRQRILDCSHSFTLSRESERRSRGCPAAMRS</sequence>
<protein>
    <submittedName>
        <fullName evidence="2">Uncharacterized protein</fullName>
    </submittedName>
</protein>
<evidence type="ECO:0000313" key="3">
    <source>
        <dbReference type="Proteomes" id="UP000494119"/>
    </source>
</evidence>
<dbReference type="EMBL" id="CADIKL010000092">
    <property type="protein sequence ID" value="CAB3810431.1"/>
    <property type="molecule type" value="Genomic_DNA"/>
</dbReference>
<evidence type="ECO:0000313" key="2">
    <source>
        <dbReference type="EMBL" id="CAB3810431.1"/>
    </source>
</evidence>
<feature type="region of interest" description="Disordered" evidence="1">
    <location>
        <begin position="433"/>
        <end position="456"/>
    </location>
</feature>